<dbReference type="EMBL" id="JAMYPJ010000004">
    <property type="protein sequence ID" value="MER8932131.1"/>
    <property type="molecule type" value="Genomic_DNA"/>
</dbReference>
<sequence>MLLFEGADGGRRRRLGDTQKLRRLGHVAALGDGDENAQLIQGHVRIKNQYRSNLQEQLIRRIDSFILLFQAKLEKIGHQVAANKMIGRFRSLFVHWARGIRRRLAGDRYHPEEHYMRGPGPKTRAKSANRTEP</sequence>
<comment type="caution">
    <text evidence="2">The sequence shown here is derived from an EMBL/GenBank/DDBJ whole genome shotgun (WGS) entry which is preliminary data.</text>
</comment>
<evidence type="ECO:0000256" key="1">
    <source>
        <dbReference type="SAM" id="MobiDB-lite"/>
    </source>
</evidence>
<feature type="region of interest" description="Disordered" evidence="1">
    <location>
        <begin position="111"/>
        <end position="133"/>
    </location>
</feature>
<organism evidence="2 3">
    <name type="scientific">Mesorhizobium opportunistum</name>
    <dbReference type="NCBI Taxonomy" id="593909"/>
    <lineage>
        <taxon>Bacteria</taxon>
        <taxon>Pseudomonadati</taxon>
        <taxon>Pseudomonadota</taxon>
        <taxon>Alphaproteobacteria</taxon>
        <taxon>Hyphomicrobiales</taxon>
        <taxon>Phyllobacteriaceae</taxon>
        <taxon>Mesorhizobium</taxon>
    </lineage>
</organism>
<proteinExistence type="predicted"/>
<protein>
    <submittedName>
        <fullName evidence="2">Uncharacterized protein</fullName>
    </submittedName>
</protein>
<gene>
    <name evidence="2" type="ORF">NKI33_04020</name>
</gene>
<keyword evidence="3" id="KW-1185">Reference proteome</keyword>
<reference evidence="2 3" key="1">
    <citation type="journal article" date="2024" name="Proc. Natl. Acad. Sci. U.S.A.">
        <title>The evolutionary genomics of adaptation to stress in wild rhizobium bacteria.</title>
        <authorList>
            <person name="Kehlet-Delgado H."/>
            <person name="Montoya A.P."/>
            <person name="Jensen K.T."/>
            <person name="Wendlandt C.E."/>
            <person name="Dexheimer C."/>
            <person name="Roberts M."/>
            <person name="Torres Martinez L."/>
            <person name="Friesen M.L."/>
            <person name="Griffitts J.S."/>
            <person name="Porter S.S."/>
        </authorList>
    </citation>
    <scope>NUCLEOTIDE SEQUENCE [LARGE SCALE GENOMIC DNA]</scope>
    <source>
        <strain evidence="2 3">M0729</strain>
    </source>
</reference>
<dbReference type="RefSeq" id="WP_287272856.1">
    <property type="nucleotide sequence ID" value="NZ_JAMYMY010000055.1"/>
</dbReference>
<dbReference type="Proteomes" id="UP001464387">
    <property type="component" value="Unassembled WGS sequence"/>
</dbReference>
<evidence type="ECO:0000313" key="2">
    <source>
        <dbReference type="EMBL" id="MER8932131.1"/>
    </source>
</evidence>
<name>A0ABV1YAG4_9HYPH</name>
<evidence type="ECO:0000313" key="3">
    <source>
        <dbReference type="Proteomes" id="UP001464387"/>
    </source>
</evidence>
<accession>A0ABV1YAG4</accession>